<protein>
    <submittedName>
        <fullName evidence="3">S41 family peptidase</fullName>
    </submittedName>
</protein>
<dbReference type="SMART" id="SM00245">
    <property type="entry name" value="TSPc"/>
    <property type="match status" value="1"/>
</dbReference>
<dbReference type="CDD" id="cd07563">
    <property type="entry name" value="Peptidase_S41_IRBP"/>
    <property type="match status" value="1"/>
</dbReference>
<dbReference type="Gene3D" id="3.90.226.10">
    <property type="entry name" value="2-enoyl-CoA Hydratase, Chain A, domain 1"/>
    <property type="match status" value="1"/>
</dbReference>
<evidence type="ECO:0000256" key="1">
    <source>
        <dbReference type="SAM" id="SignalP"/>
    </source>
</evidence>
<dbReference type="SUPFAM" id="SSF52096">
    <property type="entry name" value="ClpP/crotonase"/>
    <property type="match status" value="1"/>
</dbReference>
<feature type="chain" id="PRO_5045410605" evidence="1">
    <location>
        <begin position="18"/>
        <end position="338"/>
    </location>
</feature>
<dbReference type="EMBL" id="JAPJDZ010000019">
    <property type="protein sequence ID" value="MDP5136187.1"/>
    <property type="molecule type" value="Genomic_DNA"/>
</dbReference>
<sequence length="338" mass="38151">MYKLLVCVLLISSVTVAEDIDLVSERLEVINKLKHEISEQYVLEEQIPAILSSLETLSSAETLQQAFSHQDFADVIDIKLNEFDKHFSFSWQAKEEAATKQPLESYWDRLERKNSGFNKVEILTGNVGYIDFWGFDKVNDDSTARVAKVMAMVSEVNAIIFDVRNNGGGHPEMSQLLSSYLFKNRTHLNSIYWRYSDQVDEFWTFRKVKGKKLADIPIYILTSSKTFSAAEDFAYSLQSLKRAVIVGEVTAGGAHPMRFIDLSNGFIAGIPYGKAINPVTKTNWEWVGVQPDLVTSAQSAFDLAYYTALSTLIKTELSVAAKHEIENKIEELAITLHQ</sequence>
<dbReference type="Proteomes" id="UP001231109">
    <property type="component" value="Unassembled WGS sequence"/>
</dbReference>
<evidence type="ECO:0000313" key="4">
    <source>
        <dbReference type="Proteomes" id="UP001231109"/>
    </source>
</evidence>
<comment type="caution">
    <text evidence="3">The sequence shown here is derived from an EMBL/GenBank/DDBJ whole genome shotgun (WGS) entry which is preliminary data.</text>
</comment>
<dbReference type="RefSeq" id="WP_305975431.1">
    <property type="nucleotide sequence ID" value="NZ_JAPJDZ010000019.1"/>
</dbReference>
<feature type="domain" description="Tail specific protease" evidence="2">
    <location>
        <begin position="100"/>
        <end position="296"/>
    </location>
</feature>
<accession>A0ABT9HYH1</accession>
<dbReference type="Pfam" id="PF03572">
    <property type="entry name" value="Peptidase_S41"/>
    <property type="match status" value="1"/>
</dbReference>
<dbReference type="InterPro" id="IPR005151">
    <property type="entry name" value="Tail-specific_protease"/>
</dbReference>
<proteinExistence type="predicted"/>
<name>A0ABT9HYH1_9GAMM</name>
<dbReference type="Gene3D" id="3.30.750.44">
    <property type="match status" value="1"/>
</dbReference>
<reference evidence="3 4" key="1">
    <citation type="submission" date="2022-11" db="EMBL/GenBank/DDBJ databases">
        <title>Viruses from the air-sea interface of a natural surface slick.</title>
        <authorList>
            <person name="Rahlff J."/>
            <person name="Holmfeldt K."/>
        </authorList>
    </citation>
    <scope>NUCLEOTIDE SEQUENCE [LARGE SCALE GENOMIC DNA]</scope>
    <source>
        <strain evidence="3 4">SMS4</strain>
    </source>
</reference>
<keyword evidence="4" id="KW-1185">Reference proteome</keyword>
<evidence type="ECO:0000313" key="3">
    <source>
        <dbReference type="EMBL" id="MDP5136187.1"/>
    </source>
</evidence>
<feature type="signal peptide" evidence="1">
    <location>
        <begin position="1"/>
        <end position="17"/>
    </location>
</feature>
<dbReference type="PANTHER" id="PTHR11261">
    <property type="entry name" value="INTERPHOTORECEPTOR RETINOID-BINDING PROTEIN"/>
    <property type="match status" value="1"/>
</dbReference>
<dbReference type="PANTHER" id="PTHR11261:SF3">
    <property type="entry name" value="RETINOL-BINDING PROTEIN 3"/>
    <property type="match status" value="1"/>
</dbReference>
<organism evidence="3 4">
    <name type="scientific">Rheinheimera baltica</name>
    <dbReference type="NCBI Taxonomy" id="67576"/>
    <lineage>
        <taxon>Bacteria</taxon>
        <taxon>Pseudomonadati</taxon>
        <taxon>Pseudomonadota</taxon>
        <taxon>Gammaproteobacteria</taxon>
        <taxon>Chromatiales</taxon>
        <taxon>Chromatiaceae</taxon>
        <taxon>Rheinheimera</taxon>
    </lineage>
</organism>
<evidence type="ECO:0000259" key="2">
    <source>
        <dbReference type="SMART" id="SM00245"/>
    </source>
</evidence>
<dbReference type="InterPro" id="IPR029045">
    <property type="entry name" value="ClpP/crotonase-like_dom_sf"/>
</dbReference>
<gene>
    <name evidence="3" type="ORF">ORJ04_09520</name>
</gene>
<keyword evidence="1" id="KW-0732">Signal</keyword>